<feature type="domain" description="Teneurin-like YD-shell" evidence="5">
    <location>
        <begin position="757"/>
        <end position="910"/>
    </location>
</feature>
<evidence type="ECO:0000259" key="4">
    <source>
        <dbReference type="Pfam" id="PF20148"/>
    </source>
</evidence>
<dbReference type="PRINTS" id="PR00394">
    <property type="entry name" value="RHSPROTEIN"/>
</dbReference>
<gene>
    <name evidence="6" type="ORF">LMG28688_02444</name>
</gene>
<sequence>MSTPPVNLARVATEASASSAPPAPLIAPTGNTSVDALASAVNSGAQPFQDLGNPKAGTLDRISDVVNGAVGSLGAFDQLLNTGMALIPGANLMPGMPAAFIGVPHLGVPHAHAHPPSNGVPLPSFGETIGSGCLSVLYGGMPAARVLDVGMAPTCGGLAPIFEISTGSSNTFIGGARAARMAIDLTRHCNPLGVSGKGHVAEEAEKASGFRRAMNVAGVAAPVVAGGATAADQAIGGRMVDAAMTAAQTAADAMAMALSNLMGKDPGVEPGMGTLLIGNPSVLIGGFPMPDALAMLMLGWGLRKKAKAKDEGEEPKRTNEEPCKDGHPVDVVTGAAENEFVDFSTSATPAFKWERYYCSAWNDQDGPLGYGFRHAFQHELRLLRTRAVYVDSLNRAFPIRRDDMGRYEGVFAGCELEQQSANRFVMRQGERGEFTFERASESQRSARLVRHVREGVESTLRYASDGALHQIEQASGRDGRRRLIDFVYEVRNHVTEVNMVDAQGAVSCIARYRYDRAGCLVASTDALGASMTYGYDSRRRMIRETDANGYAFSYRYDSNGRCVESAGQDGLWRVLLDYQPGRTVVTRADGGKWSFLYNASQTVTRILDPYGGVTERVLGGDGRVACEVDSGGRVMDWLYDRRGGNTGRLDQWANRWPTRQEAPALPNARALEVPATPLAQQWGKDNSEDMPDRMLLPPEIEALAASVAAPACTVCTPKEQHDAVGRVVVRTDERGNAEHLHRDAEGNLVRLRDKDGRDYRYTIASWNLRESETDPTGHTVRYRYTAKAAIAAIIDANGNESAYTYDLKGRIASVTRHGRLRETYRYDAGDRLIEKRDGQGNRLLQFEVGEHGLHSKRILAGGETHHYEYDERGNFTKASTDKFDILIDYDEEGRRIGDKRDGSGVDHGYFEGRLASTTWFDRFVVRYDLVALGETLIRTPVGGRHRLLRSNDGRVYLRLGNGLNLLCSFDAAGRCTGRLVWRDGPTEAVREARGIRYQYSAMGELQRVIDSEAGTTEYQYDAAHRLVGETREGWPVRRFQYDAAGNLLWAPDGSWMRHSEGNRLADTSSGVFHYNERNHLAQGIAADGCRTTWRYNSLDLLVRVEWSDRPEVWSAEYDGLCRRITTRMGDACTQYYWDGNRPGAEVGPDGRVRLYLYVNETALLPFMFIDYAGLDAAPESGRACFVLCNQAGLPERIVDCDGQTVWLAEDIDPYGMIRVAAGNSIDYALRWPGHYYDRDTSLHYNRFRSYHPGLGRYLQSDPAGQSGGINLYAYVANPLVQVDVLGLRCPNANHPDDCDEKGYDHEYTGPPEDAAALKPDRLPDKTKIPCFNPYDKSGYKNLSDNAQRNYLESYAKQLRAQQRGINKMTADEFKAARDAFDQTAAQQRAAGKKNPSGRNPAGAKAQREFRKGYGKKIRESIFEDILNKNPSLTRKQALKQARERSEEIMGTLAALHNPDMVAGGWHHYQPEGMGALPVNSSIGSSWNNDARLDTLENAARAAVAAGQGGKLMNVVLRLCRGDGKT</sequence>
<dbReference type="Pfam" id="PF20148">
    <property type="entry name" value="DUF6531"/>
    <property type="match status" value="1"/>
</dbReference>
<dbReference type="Pfam" id="PF05488">
    <property type="entry name" value="PAAR_motif"/>
    <property type="match status" value="1"/>
</dbReference>
<dbReference type="InterPro" id="IPR008727">
    <property type="entry name" value="PAAR_motif"/>
</dbReference>
<feature type="region of interest" description="Disordered" evidence="2">
    <location>
        <begin position="307"/>
        <end position="328"/>
    </location>
</feature>
<evidence type="ECO:0000313" key="6">
    <source>
        <dbReference type="EMBL" id="CAB3787329.1"/>
    </source>
</evidence>
<protein>
    <submittedName>
        <fullName evidence="6">Uncharacterized protein</fullName>
    </submittedName>
</protein>
<keyword evidence="7" id="KW-1185">Reference proteome</keyword>
<feature type="region of interest" description="Disordered" evidence="2">
    <location>
        <begin position="1382"/>
        <end position="1408"/>
    </location>
</feature>
<dbReference type="PANTHER" id="PTHR32305">
    <property type="match status" value="1"/>
</dbReference>
<organism evidence="6 7">
    <name type="scientific">Paraburkholderia caffeinitolerans</name>
    <dbReference type="NCBI Taxonomy" id="1723730"/>
    <lineage>
        <taxon>Bacteria</taxon>
        <taxon>Pseudomonadati</taxon>
        <taxon>Pseudomonadota</taxon>
        <taxon>Betaproteobacteria</taxon>
        <taxon>Burkholderiales</taxon>
        <taxon>Burkholderiaceae</taxon>
        <taxon>Paraburkholderia</taxon>
    </lineage>
</organism>
<dbReference type="Proteomes" id="UP000494119">
    <property type="component" value="Unassembled WGS sequence"/>
</dbReference>
<evidence type="ECO:0000259" key="5">
    <source>
        <dbReference type="Pfam" id="PF25023"/>
    </source>
</evidence>
<dbReference type="CDD" id="cd14740">
    <property type="entry name" value="PAAR_4"/>
    <property type="match status" value="1"/>
</dbReference>
<dbReference type="InterPro" id="IPR028949">
    <property type="entry name" value="Ntox15"/>
</dbReference>
<evidence type="ECO:0000256" key="1">
    <source>
        <dbReference type="ARBA" id="ARBA00022737"/>
    </source>
</evidence>
<feature type="domain" description="Teneurin-like YD-shell" evidence="5">
    <location>
        <begin position="1005"/>
        <end position="1261"/>
    </location>
</feature>
<evidence type="ECO:0000256" key="2">
    <source>
        <dbReference type="SAM" id="MobiDB-lite"/>
    </source>
</evidence>
<reference evidence="6 7" key="1">
    <citation type="submission" date="2020-04" db="EMBL/GenBank/DDBJ databases">
        <authorList>
            <person name="De Canck E."/>
        </authorList>
    </citation>
    <scope>NUCLEOTIDE SEQUENCE [LARGE SCALE GENOMIC DNA]</scope>
    <source>
        <strain evidence="6 7">LMG 28688</strain>
    </source>
</reference>
<dbReference type="Gene3D" id="2.180.10.10">
    <property type="entry name" value="RHS repeat-associated core"/>
    <property type="match status" value="2"/>
</dbReference>
<dbReference type="InterPro" id="IPR056823">
    <property type="entry name" value="TEN-like_YD-shell"/>
</dbReference>
<dbReference type="InterPro" id="IPR050708">
    <property type="entry name" value="T6SS_VgrG/RHS"/>
</dbReference>
<keyword evidence="1" id="KW-0677">Repeat</keyword>
<dbReference type="InterPro" id="IPR045351">
    <property type="entry name" value="DUF6531"/>
</dbReference>
<feature type="region of interest" description="Disordered" evidence="2">
    <location>
        <begin position="1299"/>
        <end position="1322"/>
    </location>
</feature>
<dbReference type="InterPro" id="IPR006530">
    <property type="entry name" value="YD"/>
</dbReference>
<accession>A0A6J5FXD2</accession>
<dbReference type="EMBL" id="CADIKL010000010">
    <property type="protein sequence ID" value="CAB3787329.1"/>
    <property type="molecule type" value="Genomic_DNA"/>
</dbReference>
<dbReference type="Pfam" id="PF05593">
    <property type="entry name" value="RHS_repeat"/>
    <property type="match status" value="1"/>
</dbReference>
<feature type="domain" description="DUF6531" evidence="4">
    <location>
        <begin position="326"/>
        <end position="395"/>
    </location>
</feature>
<evidence type="ECO:0000259" key="3">
    <source>
        <dbReference type="Pfam" id="PF15604"/>
    </source>
</evidence>
<dbReference type="Pfam" id="PF25023">
    <property type="entry name" value="TEN_YD-shell"/>
    <property type="match status" value="2"/>
</dbReference>
<dbReference type="NCBIfam" id="TIGR03696">
    <property type="entry name" value="Rhs_assc_core"/>
    <property type="match status" value="1"/>
</dbReference>
<dbReference type="PANTHER" id="PTHR32305:SF15">
    <property type="entry name" value="PROTEIN RHSA-RELATED"/>
    <property type="match status" value="1"/>
</dbReference>
<dbReference type="InterPro" id="IPR031325">
    <property type="entry name" value="RHS_repeat"/>
</dbReference>
<dbReference type="InterPro" id="IPR022385">
    <property type="entry name" value="Rhs_assc_core"/>
</dbReference>
<name>A0A6J5FXD2_9BURK</name>
<dbReference type="RefSeq" id="WP_129564200.1">
    <property type="nucleotide sequence ID" value="NZ_CADIKL010000010.1"/>
</dbReference>
<evidence type="ECO:0000313" key="7">
    <source>
        <dbReference type="Proteomes" id="UP000494119"/>
    </source>
</evidence>
<dbReference type="NCBIfam" id="TIGR01643">
    <property type="entry name" value="YD_repeat_2x"/>
    <property type="match status" value="4"/>
</dbReference>
<proteinExistence type="predicted"/>
<dbReference type="Pfam" id="PF15604">
    <property type="entry name" value="Ntox15"/>
    <property type="match status" value="1"/>
</dbReference>
<feature type="domain" description="Novel toxin 15" evidence="3">
    <location>
        <begin position="1349"/>
        <end position="1519"/>
    </location>
</feature>
<feature type="compositionally biased region" description="Basic and acidic residues" evidence="2">
    <location>
        <begin position="308"/>
        <end position="328"/>
    </location>
</feature>